<protein>
    <submittedName>
        <fullName evidence="2">Uncharacterized protein</fullName>
    </submittedName>
</protein>
<feature type="region of interest" description="Disordered" evidence="1">
    <location>
        <begin position="422"/>
        <end position="537"/>
    </location>
</feature>
<feature type="region of interest" description="Disordered" evidence="1">
    <location>
        <begin position="239"/>
        <end position="279"/>
    </location>
</feature>
<feature type="compositionally biased region" description="Low complexity" evidence="1">
    <location>
        <begin position="437"/>
        <end position="450"/>
    </location>
</feature>
<reference evidence="2" key="1">
    <citation type="submission" date="2023-03" db="EMBL/GenBank/DDBJ databases">
        <title>Massive genome expansion in bonnet fungi (Mycena s.s.) driven by repeated elements and novel gene families across ecological guilds.</title>
        <authorList>
            <consortium name="Lawrence Berkeley National Laboratory"/>
            <person name="Harder C.B."/>
            <person name="Miyauchi S."/>
            <person name="Viragh M."/>
            <person name="Kuo A."/>
            <person name="Thoen E."/>
            <person name="Andreopoulos B."/>
            <person name="Lu D."/>
            <person name="Skrede I."/>
            <person name="Drula E."/>
            <person name="Henrissat B."/>
            <person name="Morin E."/>
            <person name="Kohler A."/>
            <person name="Barry K."/>
            <person name="LaButti K."/>
            <person name="Morin E."/>
            <person name="Salamov A."/>
            <person name="Lipzen A."/>
            <person name="Mereny Z."/>
            <person name="Hegedus B."/>
            <person name="Baldrian P."/>
            <person name="Stursova M."/>
            <person name="Weitz H."/>
            <person name="Taylor A."/>
            <person name="Grigoriev I.V."/>
            <person name="Nagy L.G."/>
            <person name="Martin F."/>
            <person name="Kauserud H."/>
        </authorList>
    </citation>
    <scope>NUCLEOTIDE SEQUENCE</scope>
    <source>
        <strain evidence="2">CBHHK182m</strain>
    </source>
</reference>
<proteinExistence type="predicted"/>
<dbReference type="AlphaFoldDB" id="A0AAD7NGU8"/>
<feature type="compositionally biased region" description="Polar residues" evidence="1">
    <location>
        <begin position="491"/>
        <end position="509"/>
    </location>
</feature>
<evidence type="ECO:0000313" key="3">
    <source>
        <dbReference type="Proteomes" id="UP001215598"/>
    </source>
</evidence>
<accession>A0AAD7NGU8</accession>
<evidence type="ECO:0000313" key="2">
    <source>
        <dbReference type="EMBL" id="KAJ7759668.1"/>
    </source>
</evidence>
<name>A0AAD7NGU8_9AGAR</name>
<comment type="caution">
    <text evidence="2">The sequence shown here is derived from an EMBL/GenBank/DDBJ whole genome shotgun (WGS) entry which is preliminary data.</text>
</comment>
<dbReference type="Proteomes" id="UP001215598">
    <property type="component" value="Unassembled WGS sequence"/>
</dbReference>
<feature type="compositionally biased region" description="Polar residues" evidence="1">
    <location>
        <begin position="518"/>
        <end position="537"/>
    </location>
</feature>
<feature type="compositionally biased region" description="Low complexity" evidence="1">
    <location>
        <begin position="265"/>
        <end position="278"/>
    </location>
</feature>
<evidence type="ECO:0000256" key="1">
    <source>
        <dbReference type="SAM" id="MobiDB-lite"/>
    </source>
</evidence>
<keyword evidence="3" id="KW-1185">Reference proteome</keyword>
<gene>
    <name evidence="2" type="ORF">B0H16DRAFT_1456935</name>
</gene>
<sequence>MDYMRSQDPERTINSLYGPSANIDLERVKEYRDANDEESLTTDGVNDLRRELVLEHIYPVSQYTNFEEEMYRFQLEAEGSIIIEHPDEWDVIMSLGAAESCQEESESVFLTRLAPYKTLSTQQLSHSADRLVSYAAELVEPIQQAKRLARMARNVLDMVQSGLRNVPTLEGHAESRTTELRDLVISMFEASMVNMRNVLPTYLTAVRRLEALQSVVVGEMHSRRTPIEEEVEAYLLRDRDPDSESGSECNPSPAPSEKSGSTFNASASPPLSPEPSNADTWASQLQGIVFDTNTSAAHSDFPIEGTEVLGGPDVPWDEDRTGSPLLITNVDDALEAITRLLTSEDSGNEDTSDEDMPPLALYSSQFLDRYHRGPDGEVFDAEDGLWGHEHNDLSTEELGWIYGESAVRPRDLWGDYLGSLGNSDSPSASENEERAARAAGIGAESGESAEPNPEETELGAQAGPSTAAVPVNAHVSLSQLIDARTRPRASSPVNTSMSLSQLFNTTTLAPTEAESQDNRVMSTTSEDGLNHALATSA</sequence>
<organism evidence="2 3">
    <name type="scientific">Mycena metata</name>
    <dbReference type="NCBI Taxonomy" id="1033252"/>
    <lineage>
        <taxon>Eukaryota</taxon>
        <taxon>Fungi</taxon>
        <taxon>Dikarya</taxon>
        <taxon>Basidiomycota</taxon>
        <taxon>Agaricomycotina</taxon>
        <taxon>Agaricomycetes</taxon>
        <taxon>Agaricomycetidae</taxon>
        <taxon>Agaricales</taxon>
        <taxon>Marasmiineae</taxon>
        <taxon>Mycenaceae</taxon>
        <taxon>Mycena</taxon>
    </lineage>
</organism>
<dbReference type="EMBL" id="JARKIB010000039">
    <property type="protein sequence ID" value="KAJ7759668.1"/>
    <property type="molecule type" value="Genomic_DNA"/>
</dbReference>